<feature type="compositionally biased region" description="Basic and acidic residues" evidence="1">
    <location>
        <begin position="129"/>
        <end position="149"/>
    </location>
</feature>
<evidence type="ECO:0000313" key="2">
    <source>
        <dbReference type="EMBL" id="GHC14189.1"/>
    </source>
</evidence>
<protein>
    <submittedName>
        <fullName evidence="2">Uncharacterized protein</fullName>
    </submittedName>
</protein>
<gene>
    <name evidence="2" type="ORF">GCM10007047_34270</name>
</gene>
<feature type="compositionally biased region" description="Polar residues" evidence="1">
    <location>
        <begin position="63"/>
        <end position="72"/>
    </location>
</feature>
<reference evidence="2" key="2">
    <citation type="submission" date="2020-09" db="EMBL/GenBank/DDBJ databases">
        <authorList>
            <person name="Sun Q."/>
            <person name="Kim S."/>
        </authorList>
    </citation>
    <scope>NUCLEOTIDE SEQUENCE</scope>
    <source>
        <strain evidence="2">KCTC 12870</strain>
    </source>
</reference>
<feature type="compositionally biased region" description="Basic and acidic residues" evidence="1">
    <location>
        <begin position="108"/>
        <end position="119"/>
    </location>
</feature>
<evidence type="ECO:0000313" key="3">
    <source>
        <dbReference type="Proteomes" id="UP000642829"/>
    </source>
</evidence>
<dbReference type="Proteomes" id="UP000642829">
    <property type="component" value="Unassembled WGS sequence"/>
</dbReference>
<organism evidence="2 3">
    <name type="scientific">Cerasicoccus arenae</name>
    <dbReference type="NCBI Taxonomy" id="424488"/>
    <lineage>
        <taxon>Bacteria</taxon>
        <taxon>Pseudomonadati</taxon>
        <taxon>Verrucomicrobiota</taxon>
        <taxon>Opitutia</taxon>
        <taxon>Puniceicoccales</taxon>
        <taxon>Cerasicoccaceae</taxon>
        <taxon>Cerasicoccus</taxon>
    </lineage>
</organism>
<comment type="caution">
    <text evidence="2">The sequence shown here is derived from an EMBL/GenBank/DDBJ whole genome shotgun (WGS) entry which is preliminary data.</text>
</comment>
<feature type="region of interest" description="Disordered" evidence="1">
    <location>
        <begin position="63"/>
        <end position="187"/>
    </location>
</feature>
<name>A0A8J3DJ20_9BACT</name>
<dbReference type="EMBL" id="BMXG01000045">
    <property type="protein sequence ID" value="GHC14189.1"/>
    <property type="molecule type" value="Genomic_DNA"/>
</dbReference>
<evidence type="ECO:0000256" key="1">
    <source>
        <dbReference type="SAM" id="MobiDB-lite"/>
    </source>
</evidence>
<reference evidence="2" key="1">
    <citation type="journal article" date="2014" name="Int. J. Syst. Evol. Microbiol.">
        <title>Complete genome sequence of Corynebacterium casei LMG S-19264T (=DSM 44701T), isolated from a smear-ripened cheese.</title>
        <authorList>
            <consortium name="US DOE Joint Genome Institute (JGI-PGF)"/>
            <person name="Walter F."/>
            <person name="Albersmeier A."/>
            <person name="Kalinowski J."/>
            <person name="Ruckert C."/>
        </authorList>
    </citation>
    <scope>NUCLEOTIDE SEQUENCE</scope>
    <source>
        <strain evidence="2">KCTC 12870</strain>
    </source>
</reference>
<keyword evidence="3" id="KW-1185">Reference proteome</keyword>
<dbReference type="RefSeq" id="WP_189517634.1">
    <property type="nucleotide sequence ID" value="NZ_BMXG01000045.1"/>
</dbReference>
<sequence>MTEGGLFTKRQVVAIYGRISTPETLEGDVVDIAVMAGMQDKETILGMAVVGGLTIGEYLNQQNKQQETSPDQSQRDQAEENQETVTRYMSEGEAEETKRTGEVPNYGKDGKPRPTHVTEDAPTNSASEAQEKYEIEKPTHRVTVPKDRATNVGPAPDGRPTTSGGGSQSATPDPIPVEPNEVQELED</sequence>
<dbReference type="AlphaFoldDB" id="A0A8J3DJ20"/>
<proteinExistence type="predicted"/>
<accession>A0A8J3DJ20</accession>